<gene>
    <name evidence="2" type="ORF">BDP27DRAFT_1430304</name>
</gene>
<dbReference type="AlphaFoldDB" id="A0A9P5TZC9"/>
<feature type="compositionally biased region" description="Polar residues" evidence="1">
    <location>
        <begin position="97"/>
        <end position="125"/>
    </location>
</feature>
<feature type="region of interest" description="Disordered" evidence="1">
    <location>
        <begin position="23"/>
        <end position="148"/>
    </location>
</feature>
<accession>A0A9P5TZC9</accession>
<comment type="caution">
    <text evidence="2">The sequence shown here is derived from an EMBL/GenBank/DDBJ whole genome shotgun (WGS) entry which is preliminary data.</text>
</comment>
<feature type="compositionally biased region" description="Polar residues" evidence="1">
    <location>
        <begin position="56"/>
        <end position="84"/>
    </location>
</feature>
<sequence>MTYNIQKGSFPVTPVLLQGFIQEKQQPPTLPPATGNGFMSPSDSSPTLQHNREQRSIGSPTPGCSQSPTSYHSQSPTRGHSQSLAPRHSRHLRPLNCQRSCSPLPQQSRSTGTSEPTYIQLSTYSRKPPPPPIPQGNPTTLYNWPPLPPIPQVDLRAVHRQGPPPSAPPLPPSHIPEAHPKAGHYSTELLRMANNLQQVYDEGLTALAKEYGKLVHGIYQAIREDLTSSRQVSSWNVFEVFMAAPQGGDLQKAPDKSPQEFILYLWELYNKYMEEAIGEGWNTPNQAAARHVELASELAWYNNKLNLQLSEERMGPLTRKTIMRLLEGFAHKAQSVYQLYGLVIHGWGTDPNGDHCIEWGGSPVYERLIDTNTIQTGVVVDPAWAAILELYNNGTGKKRENHRSILVSFLVEDIRQCNGEQTKTMSWKTFADLAYTRKLRLINWPDNVVVPGVPNGLVKMTQLSGDILTDIIMPCINFIKQEITKASGKGSSKGEDDPDALYEDDLVCIISWDNGVLNF</sequence>
<evidence type="ECO:0000256" key="1">
    <source>
        <dbReference type="SAM" id="MobiDB-lite"/>
    </source>
</evidence>
<dbReference type="OrthoDB" id="3061919at2759"/>
<feature type="compositionally biased region" description="Polar residues" evidence="1">
    <location>
        <begin position="37"/>
        <end position="49"/>
    </location>
</feature>
<evidence type="ECO:0000313" key="2">
    <source>
        <dbReference type="EMBL" id="KAF9060227.1"/>
    </source>
</evidence>
<evidence type="ECO:0000313" key="3">
    <source>
        <dbReference type="Proteomes" id="UP000772434"/>
    </source>
</evidence>
<protein>
    <submittedName>
        <fullName evidence="2">Uncharacterized protein</fullName>
    </submittedName>
</protein>
<keyword evidence="3" id="KW-1185">Reference proteome</keyword>
<organism evidence="2 3">
    <name type="scientific">Rhodocollybia butyracea</name>
    <dbReference type="NCBI Taxonomy" id="206335"/>
    <lineage>
        <taxon>Eukaryota</taxon>
        <taxon>Fungi</taxon>
        <taxon>Dikarya</taxon>
        <taxon>Basidiomycota</taxon>
        <taxon>Agaricomycotina</taxon>
        <taxon>Agaricomycetes</taxon>
        <taxon>Agaricomycetidae</taxon>
        <taxon>Agaricales</taxon>
        <taxon>Marasmiineae</taxon>
        <taxon>Omphalotaceae</taxon>
        <taxon>Rhodocollybia</taxon>
    </lineage>
</organism>
<proteinExistence type="predicted"/>
<dbReference type="EMBL" id="JADNRY010000253">
    <property type="protein sequence ID" value="KAF9060227.1"/>
    <property type="molecule type" value="Genomic_DNA"/>
</dbReference>
<reference evidence="2" key="1">
    <citation type="submission" date="2020-11" db="EMBL/GenBank/DDBJ databases">
        <authorList>
            <consortium name="DOE Joint Genome Institute"/>
            <person name="Ahrendt S."/>
            <person name="Riley R."/>
            <person name="Andreopoulos W."/>
            <person name="Labutti K."/>
            <person name="Pangilinan J."/>
            <person name="Ruiz-Duenas F.J."/>
            <person name="Barrasa J.M."/>
            <person name="Sanchez-Garcia M."/>
            <person name="Camarero S."/>
            <person name="Miyauchi S."/>
            <person name="Serrano A."/>
            <person name="Linde D."/>
            <person name="Babiker R."/>
            <person name="Drula E."/>
            <person name="Ayuso-Fernandez I."/>
            <person name="Pacheco R."/>
            <person name="Padilla G."/>
            <person name="Ferreira P."/>
            <person name="Barriuso J."/>
            <person name="Kellner H."/>
            <person name="Castanera R."/>
            <person name="Alfaro M."/>
            <person name="Ramirez L."/>
            <person name="Pisabarro A.G."/>
            <person name="Kuo A."/>
            <person name="Tritt A."/>
            <person name="Lipzen A."/>
            <person name="He G."/>
            <person name="Yan M."/>
            <person name="Ng V."/>
            <person name="Cullen D."/>
            <person name="Martin F."/>
            <person name="Rosso M.-N."/>
            <person name="Henrissat B."/>
            <person name="Hibbett D."/>
            <person name="Martinez A.T."/>
            <person name="Grigoriev I.V."/>
        </authorList>
    </citation>
    <scope>NUCLEOTIDE SEQUENCE</scope>
    <source>
        <strain evidence="2">AH 40177</strain>
    </source>
</reference>
<name>A0A9P5TZC9_9AGAR</name>
<dbReference type="Proteomes" id="UP000772434">
    <property type="component" value="Unassembled WGS sequence"/>
</dbReference>